<dbReference type="AlphaFoldDB" id="A0A9D3MKH9"/>
<dbReference type="PROSITE" id="PS51257">
    <property type="entry name" value="PROKAR_LIPOPROTEIN"/>
    <property type="match status" value="1"/>
</dbReference>
<dbReference type="InterPro" id="IPR018486">
    <property type="entry name" value="Hemopexin_CS"/>
</dbReference>
<dbReference type="InterPro" id="IPR036024">
    <property type="entry name" value="Somatomedin_B-like_dom_sf"/>
</dbReference>
<dbReference type="Pfam" id="PF00045">
    <property type="entry name" value="Hemopexin"/>
    <property type="match status" value="1"/>
</dbReference>
<dbReference type="SMART" id="SM00120">
    <property type="entry name" value="HX"/>
    <property type="match status" value="2"/>
</dbReference>
<gene>
    <name evidence="10" type="ORF">ANANG_G00083960</name>
</gene>
<name>A0A9D3MKH9_ANGAN</name>
<dbReference type="InterPro" id="IPR000585">
    <property type="entry name" value="Hemopexin-like_dom"/>
</dbReference>
<dbReference type="SMART" id="SM00201">
    <property type="entry name" value="SO"/>
    <property type="match status" value="2"/>
</dbReference>
<keyword evidence="11" id="KW-1185">Reference proteome</keyword>
<keyword evidence="3" id="KW-0732">Signal</keyword>
<dbReference type="CDD" id="cd00094">
    <property type="entry name" value="HX"/>
    <property type="match status" value="1"/>
</dbReference>
<dbReference type="PROSITE" id="PS00524">
    <property type="entry name" value="SMB_1"/>
    <property type="match status" value="1"/>
</dbReference>
<dbReference type="GO" id="GO:0005615">
    <property type="term" value="C:extracellular space"/>
    <property type="evidence" value="ECO:0007669"/>
    <property type="project" value="TreeGrafter"/>
</dbReference>
<feature type="region of interest" description="Disordered" evidence="8">
    <location>
        <begin position="214"/>
        <end position="234"/>
    </location>
</feature>
<dbReference type="PROSITE" id="PS50958">
    <property type="entry name" value="SMB_2"/>
    <property type="match status" value="2"/>
</dbReference>
<dbReference type="Proteomes" id="UP001044222">
    <property type="component" value="Unassembled WGS sequence"/>
</dbReference>
<organism evidence="10 11">
    <name type="scientific">Anguilla anguilla</name>
    <name type="common">European freshwater eel</name>
    <name type="synonym">Muraena anguilla</name>
    <dbReference type="NCBI Taxonomy" id="7936"/>
    <lineage>
        <taxon>Eukaryota</taxon>
        <taxon>Metazoa</taxon>
        <taxon>Chordata</taxon>
        <taxon>Craniata</taxon>
        <taxon>Vertebrata</taxon>
        <taxon>Euteleostomi</taxon>
        <taxon>Actinopterygii</taxon>
        <taxon>Neopterygii</taxon>
        <taxon>Teleostei</taxon>
        <taxon>Anguilliformes</taxon>
        <taxon>Anguillidae</taxon>
        <taxon>Anguilla</taxon>
    </lineage>
</organism>
<dbReference type="PANTHER" id="PTHR22917:SF1">
    <property type="entry name" value="PROTEOGLYCAN 4"/>
    <property type="match status" value="1"/>
</dbReference>
<evidence type="ECO:0000256" key="4">
    <source>
        <dbReference type="ARBA" id="ARBA00022737"/>
    </source>
</evidence>
<evidence type="ECO:0000313" key="11">
    <source>
        <dbReference type="Proteomes" id="UP001044222"/>
    </source>
</evidence>
<sequence length="704" mass="75485">MGRMEVGQELSFFRLSTMATPFLLGSLLVLACALLPLYSAQESCSNRCGESYYRGHICHCDYDCLIHNECCKDYESMCTTSDSCKGRCGESFKRGRPCSCDPECILYNQCCPEYQMHCGTAPQTSKLINEADLTVAPTQRSRGKKEDINQDLSDNYLIPLSTSPSPTVPREEIQGDESIEQTPYPVPVPTFEVVGPTTTLYPESVSGQEPLPINATENTLSPDGAFTPVNTAGVPTLGSEQEAIEEEISTLFPEDPLLSQSSTGTAPVTRTDVSTSAPASQLPVQTGVPNSSSPAPEQQMATKSSDQLVGTNNPTSSPTISVPSTSQDETPAVAPASSPSPEADGVKGAGGSSSTPPSGAPDRSMSVTPPTGTAAQTDPPSSASATGADTSPAGGDITNSQTGGSKPADEVQNMETQPTPTGAPTTASMRASPFPLQPSKRPTRPSTLTDSTQALATGSPNDYLPEDNNDTNLCSGRPISGVTALHNGTVVVFRGHYFWVLDANRSPGPARGITETWGIPSPIDTVFTRCQCEGKTYFIKGKNYWRFGNDVMDQGYPKPISAGFDKLAGKVTAALSVPATRKRRESVYFFKTGGLVQKYTYKPSSACSRRVPNRVYLVKTRFARQADDGLGKEINIKLKWRGFPTIVTSAVSIPSPRQPDGYDYYIFSRTKYYKIKLDEEKPTLATPLTVPSQQNSANSWFNCP</sequence>
<comment type="caution">
    <text evidence="10">The sequence shown here is derived from an EMBL/GenBank/DDBJ whole genome shotgun (WGS) entry which is preliminary data.</text>
</comment>
<dbReference type="PANTHER" id="PTHR22917">
    <property type="entry name" value="HEMOPEXIN DOMAIN-CONTAINING PROTEIN"/>
    <property type="match status" value="1"/>
</dbReference>
<evidence type="ECO:0000256" key="6">
    <source>
        <dbReference type="ARBA" id="ARBA00023180"/>
    </source>
</evidence>
<dbReference type="InterPro" id="IPR001212">
    <property type="entry name" value="Somatomedin_B_dom"/>
</dbReference>
<feature type="repeat" description="Hemopexin" evidence="7">
    <location>
        <begin position="520"/>
        <end position="567"/>
    </location>
</feature>
<dbReference type="SUPFAM" id="SSF90188">
    <property type="entry name" value="Somatomedin B domain"/>
    <property type="match status" value="2"/>
</dbReference>
<protein>
    <recommendedName>
        <fullName evidence="9">SMB domain-containing protein</fullName>
    </recommendedName>
</protein>
<dbReference type="InterPro" id="IPR036375">
    <property type="entry name" value="Hemopexin-like_dom_sf"/>
</dbReference>
<comment type="subcellular location">
    <subcellularLocation>
        <location evidence="1">Secreted</location>
    </subcellularLocation>
</comment>
<dbReference type="SUPFAM" id="SSF50923">
    <property type="entry name" value="Hemopexin-like domain"/>
    <property type="match status" value="1"/>
</dbReference>
<dbReference type="PROSITE" id="PS51642">
    <property type="entry name" value="HEMOPEXIN_2"/>
    <property type="match status" value="1"/>
</dbReference>
<evidence type="ECO:0000256" key="3">
    <source>
        <dbReference type="ARBA" id="ARBA00022729"/>
    </source>
</evidence>
<feature type="compositionally biased region" description="Polar residues" evidence="8">
    <location>
        <begin position="444"/>
        <end position="460"/>
    </location>
</feature>
<dbReference type="InterPro" id="IPR051298">
    <property type="entry name" value="Heme_transport/Cell_adhesion"/>
</dbReference>
<dbReference type="InterPro" id="IPR018487">
    <property type="entry name" value="Hemopexin-like_repeat"/>
</dbReference>
<feature type="domain" description="SMB" evidence="9">
    <location>
        <begin position="40"/>
        <end position="83"/>
    </location>
</feature>
<dbReference type="Gene3D" id="4.10.410.20">
    <property type="match status" value="2"/>
</dbReference>
<keyword evidence="6" id="KW-0325">Glycoprotein</keyword>
<evidence type="ECO:0000256" key="7">
    <source>
        <dbReference type="PROSITE-ProRule" id="PRU01011"/>
    </source>
</evidence>
<keyword evidence="5" id="KW-1015">Disulfide bond</keyword>
<evidence type="ECO:0000313" key="10">
    <source>
        <dbReference type="EMBL" id="KAG5850579.1"/>
    </source>
</evidence>
<accession>A0A9D3MKH9</accession>
<reference evidence="10" key="1">
    <citation type="submission" date="2021-01" db="EMBL/GenBank/DDBJ databases">
        <title>A chromosome-scale assembly of European eel, Anguilla anguilla.</title>
        <authorList>
            <person name="Henkel C."/>
            <person name="Jong-Raadsen S.A."/>
            <person name="Dufour S."/>
            <person name="Weltzien F.-A."/>
            <person name="Palstra A.P."/>
            <person name="Pelster B."/>
            <person name="Spaink H.P."/>
            <person name="Van Den Thillart G.E."/>
            <person name="Jansen H."/>
            <person name="Zahm M."/>
            <person name="Klopp C."/>
            <person name="Cedric C."/>
            <person name="Louis A."/>
            <person name="Berthelot C."/>
            <person name="Parey E."/>
            <person name="Roest Crollius H."/>
            <person name="Montfort J."/>
            <person name="Robinson-Rechavi M."/>
            <person name="Bucao C."/>
            <person name="Bouchez O."/>
            <person name="Gislard M."/>
            <person name="Lluch J."/>
            <person name="Milhes M."/>
            <person name="Lampietro C."/>
            <person name="Lopez Roques C."/>
            <person name="Donnadieu C."/>
            <person name="Braasch I."/>
            <person name="Desvignes T."/>
            <person name="Postlethwait J."/>
            <person name="Bobe J."/>
            <person name="Guiguen Y."/>
            <person name="Dirks R."/>
        </authorList>
    </citation>
    <scope>NUCLEOTIDE SEQUENCE</scope>
    <source>
        <strain evidence="10">Tag_6206</strain>
        <tissue evidence="10">Liver</tissue>
    </source>
</reference>
<evidence type="ECO:0000259" key="9">
    <source>
        <dbReference type="PROSITE" id="PS50958"/>
    </source>
</evidence>
<proteinExistence type="predicted"/>
<evidence type="ECO:0000256" key="8">
    <source>
        <dbReference type="SAM" id="MobiDB-lite"/>
    </source>
</evidence>
<keyword evidence="4" id="KW-0677">Repeat</keyword>
<dbReference type="EMBL" id="JAFIRN010000004">
    <property type="protein sequence ID" value="KAG5850579.1"/>
    <property type="molecule type" value="Genomic_DNA"/>
</dbReference>
<dbReference type="Gene3D" id="2.110.10.10">
    <property type="entry name" value="Hemopexin-like domain"/>
    <property type="match status" value="1"/>
</dbReference>
<evidence type="ECO:0000256" key="5">
    <source>
        <dbReference type="ARBA" id="ARBA00023157"/>
    </source>
</evidence>
<feature type="region of interest" description="Disordered" evidence="8">
    <location>
        <begin position="251"/>
        <end position="470"/>
    </location>
</feature>
<feature type="compositionally biased region" description="Low complexity" evidence="8">
    <location>
        <begin position="352"/>
        <end position="361"/>
    </location>
</feature>
<dbReference type="PROSITE" id="PS00024">
    <property type="entry name" value="HEMOPEXIN"/>
    <property type="match status" value="1"/>
</dbReference>
<evidence type="ECO:0000256" key="1">
    <source>
        <dbReference type="ARBA" id="ARBA00004613"/>
    </source>
</evidence>
<dbReference type="Pfam" id="PF01033">
    <property type="entry name" value="Somatomedin_B"/>
    <property type="match status" value="2"/>
</dbReference>
<feature type="domain" description="SMB" evidence="9">
    <location>
        <begin position="84"/>
        <end position="125"/>
    </location>
</feature>
<feature type="compositionally biased region" description="Low complexity" evidence="8">
    <location>
        <begin position="416"/>
        <end position="427"/>
    </location>
</feature>
<keyword evidence="2" id="KW-0964">Secreted</keyword>
<evidence type="ECO:0000256" key="2">
    <source>
        <dbReference type="ARBA" id="ARBA00022525"/>
    </source>
</evidence>
<feature type="compositionally biased region" description="Polar residues" evidence="8">
    <location>
        <begin position="365"/>
        <end position="389"/>
    </location>
</feature>
<feature type="compositionally biased region" description="Polar residues" evidence="8">
    <location>
        <begin position="258"/>
        <end position="313"/>
    </location>
</feature>
<feature type="compositionally biased region" description="Low complexity" evidence="8">
    <location>
        <begin position="314"/>
        <end position="343"/>
    </location>
</feature>